<evidence type="ECO:0000313" key="9">
    <source>
        <dbReference type="Proteomes" id="UP000053237"/>
    </source>
</evidence>
<protein>
    <recommendedName>
        <fullName evidence="6">Choline transporter-like protein</fullName>
    </recommendedName>
</protein>
<name>A0A024GD38_9STRA</name>
<evidence type="ECO:0000313" key="8">
    <source>
        <dbReference type="EMBL" id="CCI44248.1"/>
    </source>
</evidence>
<proteinExistence type="inferred from homology"/>
<feature type="transmembrane region" description="Helical" evidence="6">
    <location>
        <begin position="392"/>
        <end position="417"/>
    </location>
</feature>
<dbReference type="GO" id="GO:0022857">
    <property type="term" value="F:transmembrane transporter activity"/>
    <property type="evidence" value="ECO:0007669"/>
    <property type="project" value="UniProtKB-UniRule"/>
</dbReference>
<feature type="transmembrane region" description="Helical" evidence="6">
    <location>
        <begin position="166"/>
        <end position="183"/>
    </location>
</feature>
<evidence type="ECO:0000256" key="6">
    <source>
        <dbReference type="RuleBase" id="RU368066"/>
    </source>
</evidence>
<dbReference type="EMBL" id="CAIX01000065">
    <property type="protein sequence ID" value="CCI44248.1"/>
    <property type="molecule type" value="Genomic_DNA"/>
</dbReference>
<gene>
    <name evidence="8" type="ORF">BN9_050320</name>
</gene>
<feature type="transmembrane region" description="Helical" evidence="6">
    <location>
        <begin position="132"/>
        <end position="154"/>
    </location>
</feature>
<dbReference type="PANTHER" id="PTHR12385:SF4">
    <property type="entry name" value="PROTEIN PNS1"/>
    <property type="match status" value="1"/>
</dbReference>
<feature type="compositionally biased region" description="Polar residues" evidence="7">
    <location>
        <begin position="24"/>
        <end position="49"/>
    </location>
</feature>
<dbReference type="GO" id="GO:0005886">
    <property type="term" value="C:plasma membrane"/>
    <property type="evidence" value="ECO:0007669"/>
    <property type="project" value="UniProtKB-SubCell"/>
</dbReference>
<feature type="region of interest" description="Disordered" evidence="7">
    <location>
        <begin position="22"/>
        <end position="49"/>
    </location>
</feature>
<feature type="transmembrane region" description="Helical" evidence="6">
    <location>
        <begin position="303"/>
        <end position="323"/>
    </location>
</feature>
<evidence type="ECO:0000256" key="5">
    <source>
        <dbReference type="ARBA" id="ARBA00023136"/>
    </source>
</evidence>
<comment type="function">
    <text evidence="6">Choline transporter.</text>
</comment>
<comment type="similarity">
    <text evidence="2 6">Belongs to the CTL (choline transporter-like) family.</text>
</comment>
<comment type="caution">
    <text evidence="8">The sequence shown here is derived from an EMBL/GenBank/DDBJ whole genome shotgun (WGS) entry which is preliminary data.</text>
</comment>
<dbReference type="Pfam" id="PF04515">
    <property type="entry name" value="Choline_transpo"/>
    <property type="match status" value="1"/>
</dbReference>
<keyword evidence="4 6" id="KW-1133">Transmembrane helix</keyword>
<dbReference type="Proteomes" id="UP000053237">
    <property type="component" value="Unassembled WGS sequence"/>
</dbReference>
<feature type="transmembrane region" description="Helical" evidence="6">
    <location>
        <begin position="216"/>
        <end position="239"/>
    </location>
</feature>
<evidence type="ECO:0000256" key="1">
    <source>
        <dbReference type="ARBA" id="ARBA00004141"/>
    </source>
</evidence>
<sequence>MELECADSQALLLAAHSFDDRVNSKTSGTTNHQPNSTMNSPDSTSSFKNASKVDTSLQRHHHDNLFTYLLGINIAVVIFLALAFGLPNVSNLYFTIHPSASSHGIKLFSIVILTSVLATFLSFLWMEVLQRHALHVLSATVRVSILVCLALGTISFFDAGVGGRAIGFFNIFSAFFLFLYYMSSRPSMAFASSNLRLGVQILQKFPQVFYFTGKVVLVQGIWTVIWLGGVLGILSMLTYRLHDANGYGYAAIFFLLLSYYWAAQVCKNVVHCVVAGTVGEWWYGSSNSESVSRAKVRTLSTSFGSVCLGSLIVAVLSTIRTFFDLFPRRGGRQSANACLDWIITVVMHHAQYFNKFAFCHVAMYGSSLGKAGTDTFALLRNRGWTALVNDSLISNVLSVGCLLVGLLSGGIGASWLYLTLNCTQTEAALHPEECETFSVVILSFVICSTTAFAISSTISSVLESVVITVFICFAEDPAVFERYHPREHLELVTAWSTYKPDLFLQSV</sequence>
<dbReference type="InParanoid" id="A0A024GD38"/>
<feature type="transmembrane region" description="Helical" evidence="6">
    <location>
        <begin position="107"/>
        <end position="126"/>
    </location>
</feature>
<reference evidence="8 9" key="1">
    <citation type="submission" date="2012-05" db="EMBL/GenBank/DDBJ databases">
        <title>Recombination and specialization in a pathogen metapopulation.</title>
        <authorList>
            <person name="Gardiner A."/>
            <person name="Kemen E."/>
            <person name="Schultz-Larsen T."/>
            <person name="MacLean D."/>
            <person name="Van Oosterhout C."/>
            <person name="Jones J.D.G."/>
        </authorList>
    </citation>
    <scope>NUCLEOTIDE SEQUENCE [LARGE SCALE GENOMIC DNA]</scope>
    <source>
        <strain evidence="8 9">Ac Nc2</strain>
    </source>
</reference>
<keyword evidence="3 6" id="KW-0812">Transmembrane</keyword>
<dbReference type="AlphaFoldDB" id="A0A024GD38"/>
<evidence type="ECO:0000256" key="3">
    <source>
        <dbReference type="ARBA" id="ARBA00022692"/>
    </source>
</evidence>
<comment type="subcellular location">
    <subcellularLocation>
        <location evidence="6">Cell membrane</location>
        <topology evidence="6">Multi-pass membrane protein</topology>
    </subcellularLocation>
    <subcellularLocation>
        <location evidence="1">Membrane</location>
        <topology evidence="1">Multi-pass membrane protein</topology>
    </subcellularLocation>
</comment>
<keyword evidence="5 6" id="KW-0472">Membrane</keyword>
<evidence type="ECO:0000256" key="4">
    <source>
        <dbReference type="ARBA" id="ARBA00022989"/>
    </source>
</evidence>
<evidence type="ECO:0000256" key="7">
    <source>
        <dbReference type="SAM" id="MobiDB-lite"/>
    </source>
</evidence>
<feature type="transmembrane region" description="Helical" evidence="6">
    <location>
        <begin position="65"/>
        <end position="86"/>
    </location>
</feature>
<organism evidence="8 9">
    <name type="scientific">Albugo candida</name>
    <dbReference type="NCBI Taxonomy" id="65357"/>
    <lineage>
        <taxon>Eukaryota</taxon>
        <taxon>Sar</taxon>
        <taxon>Stramenopiles</taxon>
        <taxon>Oomycota</taxon>
        <taxon>Peronosporomycetes</taxon>
        <taxon>Albuginales</taxon>
        <taxon>Albuginaceae</taxon>
        <taxon>Albugo</taxon>
    </lineage>
</organism>
<keyword evidence="9" id="KW-1185">Reference proteome</keyword>
<dbReference type="InterPro" id="IPR007603">
    <property type="entry name" value="Choline_transptr-like"/>
</dbReference>
<feature type="transmembrane region" description="Helical" evidence="6">
    <location>
        <begin position="437"/>
        <end position="454"/>
    </location>
</feature>
<accession>A0A024GD38</accession>
<feature type="transmembrane region" description="Helical" evidence="6">
    <location>
        <begin position="246"/>
        <end position="263"/>
    </location>
</feature>
<evidence type="ECO:0000256" key="2">
    <source>
        <dbReference type="ARBA" id="ARBA00007168"/>
    </source>
</evidence>
<dbReference type="OrthoDB" id="44736at2759"/>
<dbReference type="PANTHER" id="PTHR12385">
    <property type="entry name" value="CHOLINE TRANSPORTER-LIKE (SLC FAMILY 44)"/>
    <property type="match status" value="1"/>
</dbReference>